<evidence type="ECO:0000256" key="2">
    <source>
        <dbReference type="ARBA" id="ARBA00022483"/>
    </source>
</evidence>
<dbReference type="Proteomes" id="UP000077671">
    <property type="component" value="Unassembled WGS sequence"/>
</dbReference>
<keyword evidence="3 4" id="KW-0653">Protein transport</keyword>
<evidence type="ECO:0000259" key="6">
    <source>
        <dbReference type="Pfam" id="PF04048"/>
    </source>
</evidence>
<protein>
    <recommendedName>
        <fullName evidence="4">Exocyst complex component Sec8</fullName>
    </recommendedName>
</protein>
<dbReference type="Pfam" id="PF04048">
    <property type="entry name" value="Sec8_N"/>
    <property type="match status" value="1"/>
</dbReference>
<dbReference type="GO" id="GO:0000145">
    <property type="term" value="C:exocyst"/>
    <property type="evidence" value="ECO:0007669"/>
    <property type="project" value="UniProtKB-UniRule"/>
</dbReference>
<dbReference type="InterPro" id="IPR048630">
    <property type="entry name" value="Sec8_M"/>
</dbReference>
<dbReference type="PANTHER" id="PTHR14146">
    <property type="entry name" value="EXOCYST COMPLEX COMPONENT 4"/>
    <property type="match status" value="1"/>
</dbReference>
<evidence type="ECO:0000256" key="1">
    <source>
        <dbReference type="ARBA" id="ARBA00022448"/>
    </source>
</evidence>
<feature type="compositionally biased region" description="Low complexity" evidence="5">
    <location>
        <begin position="68"/>
        <end position="95"/>
    </location>
</feature>
<dbReference type="EMBL" id="CAJHJG010002823">
    <property type="protein sequence ID" value="CAD6923732.1"/>
    <property type="molecule type" value="Genomic_DNA"/>
</dbReference>
<dbReference type="PANTHER" id="PTHR14146:SF0">
    <property type="entry name" value="EXOCYST COMPLEX COMPONENT 4"/>
    <property type="match status" value="1"/>
</dbReference>
<organism evidence="9 10">
    <name type="scientific">Tilletia caries</name>
    <name type="common">wheat bunt fungus</name>
    <dbReference type="NCBI Taxonomy" id="13290"/>
    <lineage>
        <taxon>Eukaryota</taxon>
        <taxon>Fungi</taxon>
        <taxon>Dikarya</taxon>
        <taxon>Basidiomycota</taxon>
        <taxon>Ustilaginomycotina</taxon>
        <taxon>Exobasidiomycetes</taxon>
        <taxon>Tilletiales</taxon>
        <taxon>Tilletiaceae</taxon>
        <taxon>Tilletia</taxon>
    </lineage>
</organism>
<dbReference type="GO" id="GO:0006612">
    <property type="term" value="P:protein targeting to membrane"/>
    <property type="evidence" value="ECO:0007669"/>
    <property type="project" value="UniProtKB-UniRule"/>
</dbReference>
<reference evidence="9" key="1">
    <citation type="submission" date="2016-04" db="EMBL/GenBank/DDBJ databases">
        <authorList>
            <person name="Nguyen H.D."/>
            <person name="Kesanakurti P."/>
            <person name="Cullis J."/>
            <person name="Levesque C.A."/>
            <person name="Hambleton S."/>
        </authorList>
    </citation>
    <scope>NUCLEOTIDE SEQUENCE</scope>
    <source>
        <strain evidence="9">DAOMC 238032</strain>
    </source>
</reference>
<evidence type="ECO:0000256" key="3">
    <source>
        <dbReference type="ARBA" id="ARBA00022927"/>
    </source>
</evidence>
<feature type="compositionally biased region" description="Low complexity" evidence="5">
    <location>
        <begin position="135"/>
        <end position="150"/>
    </location>
</feature>
<feature type="compositionally biased region" description="Basic and acidic residues" evidence="5">
    <location>
        <begin position="887"/>
        <end position="898"/>
    </location>
</feature>
<dbReference type="GO" id="GO:0006904">
    <property type="term" value="P:vesicle docking involved in exocytosis"/>
    <property type="evidence" value="ECO:0007669"/>
    <property type="project" value="InterPro"/>
</dbReference>
<evidence type="ECO:0000313" key="11">
    <source>
        <dbReference type="Proteomes" id="UP000836402"/>
    </source>
</evidence>
<dbReference type="InterPro" id="IPR007191">
    <property type="entry name" value="Sec8_exocyst_N"/>
</dbReference>
<feature type="compositionally biased region" description="Polar residues" evidence="5">
    <location>
        <begin position="103"/>
        <end position="134"/>
    </location>
</feature>
<dbReference type="Pfam" id="PF20652">
    <property type="entry name" value="Sec8_C"/>
    <property type="match status" value="1"/>
</dbReference>
<accession>A0A177V9J5</accession>
<evidence type="ECO:0000313" key="10">
    <source>
        <dbReference type="Proteomes" id="UP000077671"/>
    </source>
</evidence>
<comment type="function">
    <text evidence="4">Component of the exocyst complex involved in the docking of exocytic vesicles with fusion sites on the plasma membrane.</text>
</comment>
<dbReference type="GO" id="GO:0006893">
    <property type="term" value="P:Golgi to plasma membrane transport"/>
    <property type="evidence" value="ECO:0007669"/>
    <property type="project" value="TreeGrafter"/>
</dbReference>
<evidence type="ECO:0000313" key="9">
    <source>
        <dbReference type="EMBL" id="KAE8264671.1"/>
    </source>
</evidence>
<dbReference type="InterPro" id="IPR039682">
    <property type="entry name" value="Sec8/EXOC4"/>
</dbReference>
<evidence type="ECO:0000259" key="7">
    <source>
        <dbReference type="Pfam" id="PF20652"/>
    </source>
</evidence>
<feature type="compositionally biased region" description="Acidic residues" evidence="5">
    <location>
        <begin position="209"/>
        <end position="218"/>
    </location>
</feature>
<keyword evidence="11" id="KW-1185">Reference proteome</keyword>
<feature type="compositionally biased region" description="Low complexity" evidence="5">
    <location>
        <begin position="29"/>
        <end position="59"/>
    </location>
</feature>
<keyword evidence="1 4" id="KW-0813">Transport</keyword>
<dbReference type="EMBL" id="LWDD02000052">
    <property type="protein sequence ID" value="KAE8264671.1"/>
    <property type="molecule type" value="Genomic_DNA"/>
</dbReference>
<dbReference type="Proteomes" id="UP000836402">
    <property type="component" value="Unassembled WGS sequence"/>
</dbReference>
<dbReference type="GO" id="GO:0090522">
    <property type="term" value="P:vesicle tethering involved in exocytosis"/>
    <property type="evidence" value="ECO:0007669"/>
    <property type="project" value="UniProtKB-UniRule"/>
</dbReference>
<comment type="similarity">
    <text evidence="4">Belongs to the SEC8 family.</text>
</comment>
<feature type="region of interest" description="Disordered" evidence="5">
    <location>
        <begin position="879"/>
        <end position="898"/>
    </location>
</feature>
<feature type="domain" description="Exocyst complex component Sec8 middle helical bundle" evidence="7">
    <location>
        <begin position="651"/>
        <end position="981"/>
    </location>
</feature>
<keyword evidence="2 4" id="KW-0268">Exocytosis</keyword>
<reference evidence="8" key="3">
    <citation type="submission" date="2020-10" db="EMBL/GenBank/DDBJ databases">
        <authorList>
            <person name="Sedaghatjoo S."/>
        </authorList>
    </citation>
    <scope>NUCLEOTIDE SEQUENCE</scope>
    <source>
        <strain evidence="8">AZH3</strain>
    </source>
</reference>
<evidence type="ECO:0000313" key="8">
    <source>
        <dbReference type="EMBL" id="CAD6923732.1"/>
    </source>
</evidence>
<comment type="caution">
    <text evidence="9">The sequence shown here is derived from an EMBL/GenBank/DDBJ whole genome shotgun (WGS) entry which is preliminary data.</text>
</comment>
<feature type="domain" description="Exocyst complex component Sec8 N-terminal" evidence="6">
    <location>
        <begin position="320"/>
        <end position="457"/>
    </location>
</feature>
<feature type="compositionally biased region" description="Basic and acidic residues" evidence="5">
    <location>
        <begin position="1"/>
        <end position="11"/>
    </location>
</feature>
<sequence>MSRSGPRDVRSRIRHQNAQLGEGTERHQQPVQHQPSQSQQYFLQQQQQQQQQVQQQQQQYGGGAAYNGYDSYGQQGQHQHQHQPQQSYSSAYQPHGASEAQYAGQSSYSTGSYGNAPSTAPSLTSRSGIDSRTYNASNAGNGGALADSASGGHGPLRPARSVRRPLQAPSIEPRSAYPPRSAGADSVRSDATGDSRGFGSSASYRLQTVEDDDQESDDYGARTGDTEVLASDEAPAPELSPQLGSLTKEKSPQVALGSALSALSAAARKQQANRVMRGTTAEEETHRRRNERKINEMREVQARPIEHYMSHRDEGAFRHINAVLRKTKAEWPLFGEDEFNHVAMSLSLLDNSSLGSSYDTFNDMKSTLEQALQGTVDDHYESFATAITNHNSVLSALAAAQTGVQAAAKRLRDSREALGVRRADLVQMWQRAQSVKEAIRLLDILDSLRAVPEQLETLITEKRFLQAVNLLIRALKTIEKPEIEEIGASSDLRTYLKAQETAILDILIEELHNHLYLKSSACEARWRTYTPGQEKLPDIEFGIDVEKVEGAGPPSQRRSGSSDSPDKLARYLQALEHQPHFSTVPDTEFAELSLPASASRNGNSTQDSYAQSGPVGLTASKSLESAFSLGAGADGPAFFDSNATIDSYELNPEMDSFLYIEMILESLAKLGNLGFALDVVSQRLPIELHALVDATIDQVDQRNTSLRTFSMTLRPESLILSSSSALARSFAPDPLIKTDSFRSSFSNVVGDRPLSTMMRMTALESNALQRDTETMRDLFWTLFSKMDAVLQGHRVLYEVVTRIVQRRPSRHYPDVRDVKTTSLMEVWKPIESEIRTLLHDHLLDESQSSSAARNASISVNEVLRDGKFGRDRSKRLFRIADSNSKNAKKEASGPLRKHEDALTNTLRASIPALMLASAGNAQGASSAGNSNGNSIMDNAQVHQHIIISSIRSESQQHTGMGHRLLVKPDAFNVSVLFQPTLAFLERVAIVIPGDVPGGKNTTRFGGFVEEFVQRIFLPQLEERVQSLFVAATHGLDAFQEDPATRQVARKPIVKSVGNVIVLIDSLYSMLRATPFHRESYSRLIIQTIVQYYQRCNERFKELAAAEVDISGRAVSPNGPFVLSATWAQRPELNACLVELLHSDAEAEHQELLQAQENRFEMAYAQQAGGIKLSDLITSRKRMNALANLHHSLRFFVENTSRLKASDEKVRTVAPPAARLSIMGRVGAKVTSDDLHLPMSPDMARRFEALPNTYRHLGHVILFTLRLELRARAIHYIDLALSEGTYLVDSSTLEPDSHVVDLNADLASCDDVLIQALAPEQHRLLFQGLASLMDSLLINGVRRVRAMNKYGITKMMRNIMALQQNLKNIVESPLEVDFERSRRFWELLGKEPDQYVDAIKNMASRHSFEEYRSALHLMLGLENANPAASANEGPIPSSFAGAGTIGTGSRDVSRQKYNEYLIELHEIVSEIGE</sequence>
<gene>
    <name evidence="9" type="ORF">A4X03_0g782</name>
    <name evidence="8" type="ORF">JKIAZH3_G8769</name>
</gene>
<feature type="region of interest" description="Disordered" evidence="5">
    <location>
        <begin position="1"/>
        <end position="246"/>
    </location>
</feature>
<reference evidence="9" key="2">
    <citation type="journal article" date="2019" name="IMA Fungus">
        <title>Genome sequencing and comparison of five Tilletia species to identify candidate genes for the detection of regulated species infecting wheat.</title>
        <authorList>
            <person name="Nguyen H.D.T."/>
            <person name="Sultana T."/>
            <person name="Kesanakurti P."/>
            <person name="Hambleton S."/>
        </authorList>
    </citation>
    <scope>NUCLEOTIDE SEQUENCE</scope>
    <source>
        <strain evidence="9">DAOMC 238032</strain>
    </source>
</reference>
<evidence type="ECO:0000256" key="5">
    <source>
        <dbReference type="SAM" id="MobiDB-lite"/>
    </source>
</evidence>
<proteinExistence type="inferred from homology"/>
<evidence type="ECO:0000256" key="4">
    <source>
        <dbReference type="RuleBase" id="RU367079"/>
    </source>
</evidence>
<dbReference type="GO" id="GO:0015031">
    <property type="term" value="P:protein transport"/>
    <property type="evidence" value="ECO:0007669"/>
    <property type="project" value="UniProtKB-KW"/>
</dbReference>
<name>A0A177V9J5_9BASI</name>